<dbReference type="AlphaFoldDB" id="A0A381U0U8"/>
<organism evidence="1">
    <name type="scientific">marine metagenome</name>
    <dbReference type="NCBI Taxonomy" id="408172"/>
    <lineage>
        <taxon>unclassified sequences</taxon>
        <taxon>metagenomes</taxon>
        <taxon>ecological metagenomes</taxon>
    </lineage>
</organism>
<sequence>MSHYKALLILLIPFILFAEERIFVTLENEAGKSINKIHYIIKGSKQGVIKEENLRISLLQLLIPGSNYFSVKGEFDKWLQYEDLTISFTYEKKDTKLESRLPLKKNWFKNGFTDKNIKLQKRNRLPSNVYIENEGKYPYRFKIIMGKKRYHIKGHVKDYIMDEPIDNVDIKLGDRYSGNNIVANKDNTGENGNFELILDIKIKPSSDPYILLRKAGYDINFQTINLDKLLDKDTLYMNVKLYPEIGSGCQYKQECVDKMDWNDECCQCTCKNPDVNMYYKEYEGKLIEICAKRTCEDNEIMQFKQYSDGSYYQECVPNPLQKKITIMDIMSGQATEDDALLAGSAMDCEEIDLLKQYLNSCSGDLPIEFKISNNSKCLWCDLLCNSDDQSDCDELYSNFGVLGTITEFLSMKIQQIKDDEFVNMIKNDDQKSFDYLNLLYQSMDYLGRIPESYKGVSDADMSRIYLSRGNYYLWFADKAYKNNEIFYDSYGEFITLLSDRNVGEFCNAYDELLKSDPIKTEIALKRIVEYGLDAYDQYDYYCASSGNSCQVINEQVTKLKRIHDEIKY</sequence>
<evidence type="ECO:0000313" key="1">
    <source>
        <dbReference type="EMBL" id="SVA21351.1"/>
    </source>
</evidence>
<name>A0A381U0U8_9ZZZZ</name>
<dbReference type="EMBL" id="UINC01005442">
    <property type="protein sequence ID" value="SVA21351.1"/>
    <property type="molecule type" value="Genomic_DNA"/>
</dbReference>
<reference evidence="1" key="1">
    <citation type="submission" date="2018-05" db="EMBL/GenBank/DDBJ databases">
        <authorList>
            <person name="Lanie J.A."/>
            <person name="Ng W.-L."/>
            <person name="Kazmierczak K.M."/>
            <person name="Andrzejewski T.M."/>
            <person name="Davidsen T.M."/>
            <person name="Wayne K.J."/>
            <person name="Tettelin H."/>
            <person name="Glass J.I."/>
            <person name="Rusch D."/>
            <person name="Podicherti R."/>
            <person name="Tsui H.-C.T."/>
            <person name="Winkler M.E."/>
        </authorList>
    </citation>
    <scope>NUCLEOTIDE SEQUENCE</scope>
</reference>
<protein>
    <submittedName>
        <fullName evidence="1">Uncharacterized protein</fullName>
    </submittedName>
</protein>
<proteinExistence type="predicted"/>
<accession>A0A381U0U8</accession>
<gene>
    <name evidence="1" type="ORF">METZ01_LOCUS74205</name>
</gene>